<dbReference type="PANTHER" id="PTHR37512:SF1">
    <property type="entry name" value="NADR_TTD14 AAA DOMAIN-CONTAINING PROTEIN"/>
    <property type="match status" value="1"/>
</dbReference>
<feature type="domain" description="NadR/Ttd14 AAA" evidence="1">
    <location>
        <begin position="180"/>
        <end position="338"/>
    </location>
</feature>
<dbReference type="SUPFAM" id="SSF52374">
    <property type="entry name" value="Nucleotidylyl transferase"/>
    <property type="match status" value="1"/>
</dbReference>
<comment type="caution">
    <text evidence="2">The sequence shown here is derived from an EMBL/GenBank/DDBJ whole genome shotgun (WGS) entry which is preliminary data.</text>
</comment>
<accession>A0ABV6B327</accession>
<proteinExistence type="predicted"/>
<gene>
    <name evidence="2" type="ORF">ACFFLM_16945</name>
</gene>
<dbReference type="PANTHER" id="PTHR37512">
    <property type="entry name" value="TRIFUNCTIONAL NAD BIOSYNTHESIS/REGULATOR PROTEIN NADR"/>
    <property type="match status" value="1"/>
</dbReference>
<dbReference type="Pfam" id="PF13521">
    <property type="entry name" value="AAA_28"/>
    <property type="match status" value="1"/>
</dbReference>
<dbReference type="NCBIfam" id="TIGR00125">
    <property type="entry name" value="cyt_tran_rel"/>
    <property type="match status" value="1"/>
</dbReference>
<dbReference type="InterPro" id="IPR038727">
    <property type="entry name" value="NadR/Ttd14_AAA_dom"/>
</dbReference>
<dbReference type="RefSeq" id="WP_380012908.1">
    <property type="nucleotide sequence ID" value="NZ_JBHLYR010000052.1"/>
</dbReference>
<evidence type="ECO:0000313" key="3">
    <source>
        <dbReference type="Proteomes" id="UP001589733"/>
    </source>
</evidence>
<dbReference type="InterPro" id="IPR014729">
    <property type="entry name" value="Rossmann-like_a/b/a_fold"/>
</dbReference>
<protein>
    <submittedName>
        <fullName evidence="2">AAA family ATPase</fullName>
    </submittedName>
</protein>
<dbReference type="Gene3D" id="3.40.50.620">
    <property type="entry name" value="HUPs"/>
    <property type="match status" value="1"/>
</dbReference>
<reference evidence="2 3" key="1">
    <citation type="submission" date="2024-09" db="EMBL/GenBank/DDBJ databases">
        <authorList>
            <person name="Sun Q."/>
            <person name="Mori K."/>
        </authorList>
    </citation>
    <scope>NUCLEOTIDE SEQUENCE [LARGE SCALE GENOMIC DNA]</scope>
    <source>
        <strain evidence="2 3">JCM 13503</strain>
    </source>
</reference>
<dbReference type="Gene3D" id="3.40.50.300">
    <property type="entry name" value="P-loop containing nucleotide triphosphate hydrolases"/>
    <property type="match status" value="1"/>
</dbReference>
<dbReference type="InterPro" id="IPR027417">
    <property type="entry name" value="P-loop_NTPase"/>
</dbReference>
<dbReference type="InterPro" id="IPR004821">
    <property type="entry name" value="Cyt_trans-like"/>
</dbReference>
<dbReference type="Proteomes" id="UP001589733">
    <property type="component" value="Unassembled WGS sequence"/>
</dbReference>
<sequence>MAGKRGGAMRPGRWPLPEPERFSHGLIIGKFAPFHRGHRFLIERALEQCERVSVWVYSRPDFAQMPSPLRRNWIREAFPARLFPGLQLLPDAPSAPLNSEPDATHRAYVRAVLEGWNIKPDAVFTSEAYGDALAAELDAVHVCVDAARAAVPISGTRLRAEVHAYRAFLDTHVYAHFVGRVAVLGAESTGKSTLTRALGESLGTSWVREYGRDVYERENGALTPEHFLEIALGHRALEDEAARAPGVHRWVFCDTHAATTLMWSYLLTGTALPELHALADACRTRYAHTLLCAPDLPHEQDGWRANTEVRTVQQGFIRQDLGTRGIGFTEVTGSVQARVTQVRALFANRELSQ</sequence>
<evidence type="ECO:0000313" key="2">
    <source>
        <dbReference type="EMBL" id="MFB9993652.1"/>
    </source>
</evidence>
<dbReference type="EMBL" id="JBHLYR010000052">
    <property type="protein sequence ID" value="MFB9993652.1"/>
    <property type="molecule type" value="Genomic_DNA"/>
</dbReference>
<dbReference type="InterPro" id="IPR052735">
    <property type="entry name" value="NAD_biosynth-regulator"/>
</dbReference>
<dbReference type="SUPFAM" id="SSF52540">
    <property type="entry name" value="P-loop containing nucleoside triphosphate hydrolases"/>
    <property type="match status" value="1"/>
</dbReference>
<evidence type="ECO:0000259" key="1">
    <source>
        <dbReference type="Pfam" id="PF13521"/>
    </source>
</evidence>
<keyword evidence="3" id="KW-1185">Reference proteome</keyword>
<organism evidence="2 3">
    <name type="scientific">Deinococcus oregonensis</name>
    <dbReference type="NCBI Taxonomy" id="1805970"/>
    <lineage>
        <taxon>Bacteria</taxon>
        <taxon>Thermotogati</taxon>
        <taxon>Deinococcota</taxon>
        <taxon>Deinococci</taxon>
        <taxon>Deinococcales</taxon>
        <taxon>Deinococcaceae</taxon>
        <taxon>Deinococcus</taxon>
    </lineage>
</organism>
<name>A0ABV6B327_9DEIO</name>